<comment type="similarity">
    <text evidence="1">Belongs to the UPF0738 family.</text>
</comment>
<organism evidence="2 3">
    <name type="scientific">Halalkalibacter kiskunsagensis</name>
    <dbReference type="NCBI Taxonomy" id="1548599"/>
    <lineage>
        <taxon>Bacteria</taxon>
        <taxon>Bacillati</taxon>
        <taxon>Bacillota</taxon>
        <taxon>Bacilli</taxon>
        <taxon>Bacillales</taxon>
        <taxon>Bacillaceae</taxon>
        <taxon>Halalkalibacter</taxon>
    </lineage>
</organism>
<dbReference type="InterPro" id="IPR020908">
    <property type="entry name" value="UPF0738"/>
</dbReference>
<evidence type="ECO:0000256" key="1">
    <source>
        <dbReference type="HAMAP-Rule" id="MF_01861"/>
    </source>
</evidence>
<dbReference type="RefSeq" id="WP_335963454.1">
    <property type="nucleotide sequence ID" value="NZ_JAXBLX010000051.1"/>
</dbReference>
<evidence type="ECO:0000313" key="2">
    <source>
        <dbReference type="EMBL" id="MFC0469533.1"/>
    </source>
</evidence>
<dbReference type="Proteomes" id="UP001589838">
    <property type="component" value="Unassembled WGS sequence"/>
</dbReference>
<evidence type="ECO:0000313" key="3">
    <source>
        <dbReference type="Proteomes" id="UP001589838"/>
    </source>
</evidence>
<dbReference type="Pfam" id="PF19785">
    <property type="entry name" value="UPF0738"/>
    <property type="match status" value="1"/>
</dbReference>
<accession>A0ABV6K898</accession>
<dbReference type="HAMAP" id="MF_01861">
    <property type="entry name" value="UPF0738"/>
    <property type="match status" value="1"/>
</dbReference>
<reference evidence="2 3" key="1">
    <citation type="submission" date="2024-09" db="EMBL/GenBank/DDBJ databases">
        <authorList>
            <person name="Sun Q."/>
            <person name="Mori K."/>
        </authorList>
    </citation>
    <scope>NUCLEOTIDE SEQUENCE [LARGE SCALE GENOMIC DNA]</scope>
    <source>
        <strain evidence="2 3">NCAIM B.02610</strain>
    </source>
</reference>
<keyword evidence="3" id="KW-1185">Reference proteome</keyword>
<sequence>MKKLTVNKIIIDNGCYKAYVQENVELEKAQSLQAGNRMLVDSDGLAFVYILEDDSAFYYVSFPQETWSNLKDSYEQTASLMLILAEDIEIELTSIKEELSFLIENIEGNSNYGEEMERAVQEIFS</sequence>
<dbReference type="EMBL" id="JBHLUX010000006">
    <property type="protein sequence ID" value="MFC0469533.1"/>
    <property type="molecule type" value="Genomic_DNA"/>
</dbReference>
<gene>
    <name evidence="2" type="ORF">ACFFHM_03000</name>
</gene>
<name>A0ABV6K898_9BACI</name>
<proteinExistence type="inferred from homology"/>
<protein>
    <recommendedName>
        <fullName evidence="1">UPF0738 protein ACFFHM_03000</fullName>
    </recommendedName>
</protein>
<comment type="caution">
    <text evidence="2">The sequence shown here is derived from an EMBL/GenBank/DDBJ whole genome shotgun (WGS) entry which is preliminary data.</text>
</comment>